<comment type="caution">
    <text evidence="2">The sequence shown here is derived from an EMBL/GenBank/DDBJ whole genome shotgun (WGS) entry which is preliminary data.</text>
</comment>
<dbReference type="Proteomes" id="UP000241444">
    <property type="component" value="Unassembled WGS sequence"/>
</dbReference>
<proteinExistence type="predicted"/>
<feature type="compositionally biased region" description="Low complexity" evidence="1">
    <location>
        <begin position="313"/>
        <end position="339"/>
    </location>
</feature>
<keyword evidence="3" id="KW-1185">Reference proteome</keyword>
<accession>A0A2P7BWM1</accession>
<evidence type="ECO:0008006" key="4">
    <source>
        <dbReference type="Google" id="ProtNLM"/>
    </source>
</evidence>
<feature type="region of interest" description="Disordered" evidence="1">
    <location>
        <begin position="158"/>
        <end position="359"/>
    </location>
</feature>
<dbReference type="EMBL" id="PGGO01000001">
    <property type="protein sequence ID" value="PSH70858.1"/>
    <property type="molecule type" value="Genomic_DNA"/>
</dbReference>
<evidence type="ECO:0000256" key="1">
    <source>
        <dbReference type="SAM" id="MobiDB-lite"/>
    </source>
</evidence>
<dbReference type="Pfam" id="PF06078">
    <property type="entry name" value="DUF937"/>
    <property type="match status" value="1"/>
</dbReference>
<dbReference type="OrthoDB" id="5526542at2"/>
<feature type="compositionally biased region" description="Gly residues" evidence="1">
    <location>
        <begin position="190"/>
        <end position="206"/>
    </location>
</feature>
<dbReference type="AlphaFoldDB" id="A0A2P7BWM1"/>
<evidence type="ECO:0000313" key="2">
    <source>
        <dbReference type="EMBL" id="PSH70858.1"/>
    </source>
</evidence>
<protein>
    <recommendedName>
        <fullName evidence="4">DUF937 domain-containing protein</fullName>
    </recommendedName>
</protein>
<gene>
    <name evidence="2" type="ORF">CU102_02070</name>
</gene>
<dbReference type="InterPro" id="IPR009282">
    <property type="entry name" value="DUF937"/>
</dbReference>
<evidence type="ECO:0000313" key="3">
    <source>
        <dbReference type="Proteomes" id="UP000241444"/>
    </source>
</evidence>
<feature type="compositionally biased region" description="Polar residues" evidence="1">
    <location>
        <begin position="271"/>
        <end position="281"/>
    </location>
</feature>
<sequence>MNLVDMFLKGQGGQNIDALSRQFNLSHQQTVAALEALMPAFSQGLQRNAADPMGFGAFVQALSTGQNVNYFDNPQAAFNPSGIADGNYVLGQLFGSKDLSRAVADHAANAAGVGADTLKQMLPVVASMMMGGLYKKSTGQFAAAGLGGGNVIGDLIEQMMRPGGGQPSANPQSAPGGASGNPWGQILEGMFGGGAAGQQPQGGQGNPLGNNPLGKIFEEMMRGGIPGGTTPQAPTPRGRAPQGDAPQDTAQNPFGDNPFGKIFEEMMKGGASQQAPTQRRTAPQEEAPQDTAPGQNPFGDNPLGKIFEEMMKSAQQGSAPQPTQPQAQKRAAPPQSAPSDNPLKDILGQMFDTGKQANDQYQKGLESIFDQYLRGMDRSR</sequence>
<reference evidence="3" key="1">
    <citation type="submission" date="2017-11" db="EMBL/GenBank/DDBJ databases">
        <authorList>
            <person name="Kuznetsova I."/>
            <person name="Sazanova A."/>
            <person name="Chirak E."/>
            <person name="Safronova V."/>
            <person name="Willems A."/>
        </authorList>
    </citation>
    <scope>NUCLEOTIDE SEQUENCE [LARGE SCALE GENOMIC DNA]</scope>
    <source>
        <strain evidence="3">STM 196</strain>
    </source>
</reference>
<dbReference type="RefSeq" id="WP_106709280.1">
    <property type="nucleotide sequence ID" value="NZ_PGGO01000001.1"/>
</dbReference>
<organism evidence="2 3">
    <name type="scientific">Phyllobacterium brassicacearum</name>
    <dbReference type="NCBI Taxonomy" id="314235"/>
    <lineage>
        <taxon>Bacteria</taxon>
        <taxon>Pseudomonadati</taxon>
        <taxon>Pseudomonadota</taxon>
        <taxon>Alphaproteobacteria</taxon>
        <taxon>Hyphomicrobiales</taxon>
        <taxon>Phyllobacteriaceae</taxon>
        <taxon>Phyllobacterium</taxon>
    </lineage>
</organism>
<name>A0A2P7BWM1_9HYPH</name>